<dbReference type="RefSeq" id="WP_015779930.1">
    <property type="nucleotide sequence ID" value="NC_013169.1"/>
</dbReference>
<dbReference type="KEGG" id="kse:Ksed_19940"/>
<evidence type="ECO:0000256" key="5">
    <source>
        <dbReference type="ARBA" id="ARBA00022741"/>
    </source>
</evidence>
<organism evidence="9 10">
    <name type="scientific">Kytococcus sedentarius (strain ATCC 14392 / DSM 20547 / JCM 11482 / CCUG 33030 / NBRC 15357 / NCTC 11040 / CCM 314 / 541)</name>
    <name type="common">Micrococcus sedentarius</name>
    <dbReference type="NCBI Taxonomy" id="478801"/>
    <lineage>
        <taxon>Bacteria</taxon>
        <taxon>Bacillati</taxon>
        <taxon>Actinomycetota</taxon>
        <taxon>Actinomycetes</taxon>
        <taxon>Micrococcales</taxon>
        <taxon>Kytococcaceae</taxon>
        <taxon>Kytococcus</taxon>
    </lineage>
</organism>
<dbReference type="eggNOG" id="COG1669">
    <property type="taxonomic scope" value="Bacteria"/>
</dbReference>
<dbReference type="PANTHER" id="PTHR33571:SF12">
    <property type="entry name" value="BSL3053 PROTEIN"/>
    <property type="match status" value="1"/>
</dbReference>
<feature type="domain" description="Polymerase beta nucleotidyltransferase" evidence="8">
    <location>
        <begin position="34"/>
        <end position="85"/>
    </location>
</feature>
<keyword evidence="10" id="KW-1185">Reference proteome</keyword>
<dbReference type="STRING" id="478801.Ksed_19940"/>
<keyword evidence="5" id="KW-0547">Nucleotide-binding</keyword>
<dbReference type="EMBL" id="CP001686">
    <property type="protein sequence ID" value="ACV06990.1"/>
    <property type="molecule type" value="Genomic_DNA"/>
</dbReference>
<dbReference type="GO" id="GO:0005524">
    <property type="term" value="F:ATP binding"/>
    <property type="evidence" value="ECO:0007669"/>
    <property type="project" value="UniProtKB-KW"/>
</dbReference>
<dbReference type="InterPro" id="IPR043519">
    <property type="entry name" value="NT_sf"/>
</dbReference>
<evidence type="ECO:0000313" key="10">
    <source>
        <dbReference type="Proteomes" id="UP000006666"/>
    </source>
</evidence>
<evidence type="ECO:0000256" key="6">
    <source>
        <dbReference type="ARBA" id="ARBA00022840"/>
    </source>
</evidence>
<dbReference type="PANTHER" id="PTHR33571">
    <property type="entry name" value="SSL8005 PROTEIN"/>
    <property type="match status" value="1"/>
</dbReference>
<proteinExistence type="predicted"/>
<evidence type="ECO:0000256" key="4">
    <source>
        <dbReference type="ARBA" id="ARBA00022723"/>
    </source>
</evidence>
<dbReference type="Gene3D" id="3.30.460.10">
    <property type="entry name" value="Beta Polymerase, domain 2"/>
    <property type="match status" value="1"/>
</dbReference>
<evidence type="ECO:0000256" key="3">
    <source>
        <dbReference type="ARBA" id="ARBA00022695"/>
    </source>
</evidence>
<dbReference type="HOGENOM" id="CLU_130257_10_2_11"/>
<dbReference type="Proteomes" id="UP000006666">
    <property type="component" value="Chromosome"/>
</dbReference>
<evidence type="ECO:0000256" key="2">
    <source>
        <dbReference type="ARBA" id="ARBA00022679"/>
    </source>
</evidence>
<sequence length="100" mass="10695">METMPVTTPGRALARHRSALIALLASHGLTNPRVFGSVARREDVPGSDLDVLVDVTPQLDLLELIDAAEEAEALLEVPVELVASRALRPGHEILRTAVAL</sequence>
<keyword evidence="3" id="KW-0548">Nucleotidyltransferase</keyword>
<evidence type="ECO:0000256" key="1">
    <source>
        <dbReference type="ARBA" id="ARBA00001946"/>
    </source>
</evidence>
<reference evidence="9 10" key="1">
    <citation type="journal article" date="2009" name="Stand. Genomic Sci.">
        <title>Complete genome sequence of Kytococcus sedentarius type strain (541).</title>
        <authorList>
            <person name="Sims D."/>
            <person name="Brettin T."/>
            <person name="Detter J.C."/>
            <person name="Han C."/>
            <person name="Lapidus A."/>
            <person name="Copeland A."/>
            <person name="Glavina Del Rio T."/>
            <person name="Nolan M."/>
            <person name="Chen F."/>
            <person name="Lucas S."/>
            <person name="Tice H."/>
            <person name="Cheng J.F."/>
            <person name="Bruce D."/>
            <person name="Goodwin L."/>
            <person name="Pitluck S."/>
            <person name="Ovchinnikova G."/>
            <person name="Pati A."/>
            <person name="Ivanova N."/>
            <person name="Mavrommatis K."/>
            <person name="Chen A."/>
            <person name="Palaniappan K."/>
            <person name="D'haeseleer P."/>
            <person name="Chain P."/>
            <person name="Bristow J."/>
            <person name="Eisen J.A."/>
            <person name="Markowitz V."/>
            <person name="Hugenholtz P."/>
            <person name="Schneider S."/>
            <person name="Goker M."/>
            <person name="Pukall R."/>
            <person name="Kyrpides N.C."/>
            <person name="Klenk H.P."/>
        </authorList>
    </citation>
    <scope>NUCLEOTIDE SEQUENCE [LARGE SCALE GENOMIC DNA]</scope>
    <source>
        <strain evidence="10">ATCC 14392 / DSM 20547 / JCM 11482 / CCUG 33030 / NBRC 15357 / NCTC 11040 / CCM 314 / 541</strain>
    </source>
</reference>
<evidence type="ECO:0000259" key="8">
    <source>
        <dbReference type="Pfam" id="PF18765"/>
    </source>
</evidence>
<evidence type="ECO:0000313" key="9">
    <source>
        <dbReference type="EMBL" id="ACV06990.1"/>
    </source>
</evidence>
<dbReference type="Pfam" id="PF18765">
    <property type="entry name" value="Polbeta"/>
    <property type="match status" value="1"/>
</dbReference>
<protein>
    <submittedName>
        <fullName evidence="9">Predicted nucleotidyltransferase</fullName>
    </submittedName>
</protein>
<dbReference type="InterPro" id="IPR041633">
    <property type="entry name" value="Polbeta"/>
</dbReference>
<gene>
    <name evidence="9" type="ordered locus">Ksed_19940</name>
</gene>
<comment type="cofactor">
    <cofactor evidence="1">
        <name>Mg(2+)</name>
        <dbReference type="ChEBI" id="CHEBI:18420"/>
    </cofactor>
</comment>
<keyword evidence="2" id="KW-0808">Transferase</keyword>
<dbReference type="SUPFAM" id="SSF81301">
    <property type="entry name" value="Nucleotidyltransferase"/>
    <property type="match status" value="1"/>
</dbReference>
<keyword evidence="4" id="KW-0479">Metal-binding</keyword>
<dbReference type="GO" id="GO:0046872">
    <property type="term" value="F:metal ion binding"/>
    <property type="evidence" value="ECO:0007669"/>
    <property type="project" value="UniProtKB-KW"/>
</dbReference>
<dbReference type="AlphaFoldDB" id="C7NKF2"/>
<dbReference type="GO" id="GO:0016779">
    <property type="term" value="F:nucleotidyltransferase activity"/>
    <property type="evidence" value="ECO:0007669"/>
    <property type="project" value="UniProtKB-KW"/>
</dbReference>
<name>C7NKF2_KYTSD</name>
<accession>C7NKF2</accession>
<keyword evidence="6" id="KW-0067">ATP-binding</keyword>
<evidence type="ECO:0000256" key="7">
    <source>
        <dbReference type="ARBA" id="ARBA00022842"/>
    </source>
</evidence>
<dbReference type="InterPro" id="IPR052038">
    <property type="entry name" value="Type-VII_TA_antitoxin"/>
</dbReference>
<keyword evidence="7" id="KW-0460">Magnesium</keyword>
<dbReference type="CDD" id="cd05403">
    <property type="entry name" value="NT_KNTase_like"/>
    <property type="match status" value="1"/>
</dbReference>